<dbReference type="EMBL" id="MU971365">
    <property type="protein sequence ID" value="KAK9237718.1"/>
    <property type="molecule type" value="Genomic_DNA"/>
</dbReference>
<proteinExistence type="predicted"/>
<gene>
    <name evidence="1" type="ORF">V1525DRAFT_403162</name>
</gene>
<comment type="caution">
    <text evidence="1">The sequence shown here is derived from an EMBL/GenBank/DDBJ whole genome shotgun (WGS) entry which is preliminary data.</text>
</comment>
<organism evidence="1 2">
    <name type="scientific">Lipomyces kononenkoae</name>
    <name type="common">Yeast</name>
    <dbReference type="NCBI Taxonomy" id="34357"/>
    <lineage>
        <taxon>Eukaryota</taxon>
        <taxon>Fungi</taxon>
        <taxon>Dikarya</taxon>
        <taxon>Ascomycota</taxon>
        <taxon>Saccharomycotina</taxon>
        <taxon>Lipomycetes</taxon>
        <taxon>Lipomycetales</taxon>
        <taxon>Lipomycetaceae</taxon>
        <taxon>Lipomyces</taxon>
    </lineage>
</organism>
<keyword evidence="2" id="KW-1185">Reference proteome</keyword>
<evidence type="ECO:0000313" key="1">
    <source>
        <dbReference type="EMBL" id="KAK9237718.1"/>
    </source>
</evidence>
<protein>
    <submittedName>
        <fullName evidence="1">Ribonuclease H2, subunit B</fullName>
    </submittedName>
</protein>
<reference evidence="2" key="1">
    <citation type="journal article" date="2024" name="Front. Bioeng. Biotechnol.">
        <title>Genome-scale model development and genomic sequencing of the oleaginous clade Lipomyces.</title>
        <authorList>
            <person name="Czajka J.J."/>
            <person name="Han Y."/>
            <person name="Kim J."/>
            <person name="Mondo S.J."/>
            <person name="Hofstad B.A."/>
            <person name="Robles A."/>
            <person name="Haridas S."/>
            <person name="Riley R."/>
            <person name="LaButti K."/>
            <person name="Pangilinan J."/>
            <person name="Andreopoulos W."/>
            <person name="Lipzen A."/>
            <person name="Yan J."/>
            <person name="Wang M."/>
            <person name="Ng V."/>
            <person name="Grigoriev I.V."/>
            <person name="Spatafora J.W."/>
            <person name="Magnuson J.K."/>
            <person name="Baker S.E."/>
            <person name="Pomraning K.R."/>
        </authorList>
    </citation>
    <scope>NUCLEOTIDE SEQUENCE [LARGE SCALE GENOMIC DNA]</scope>
    <source>
        <strain evidence="2">CBS 7786</strain>
    </source>
</reference>
<name>A0ACC3T1E3_LIPKO</name>
<evidence type="ECO:0000313" key="2">
    <source>
        <dbReference type="Proteomes" id="UP001433508"/>
    </source>
</evidence>
<sequence length="338" mass="37101">MSRLFILPAEKGEGGNSACKIISLPHPSTGVPTRYLVTRSPLAVHELTIIDHPAPHSTLISHDDDQSLSDCLDDDGGGPVAATAATAAAAHESLQTGRDMAGGSIISSSQVCVATPMAAFFFLVRVLVQHESQYRPWEDIFDWLQLETPAYRHIAALLEPELAKITDSVEVTESMQCYRLSRDKLFRLLSGRITRIANNLPAIVRQTHVTNKLAPVRFDETTPDEMYELAKRQVAITILSGYLPSSVAAEFMCGFASEKKVLDDFMSQLKEARAQEMMKQMMVAGVVGNRGKNKFEDEDEALKNKKAAKNGMASNGVKKLKKVDTSGTRKLTSFFGKK</sequence>
<dbReference type="Proteomes" id="UP001433508">
    <property type="component" value="Unassembled WGS sequence"/>
</dbReference>
<accession>A0ACC3T1E3</accession>